<gene>
    <name evidence="1" type="ORF">K05K4_13460</name>
</gene>
<sequence length="106" mass="11729">MSQEPVEALSKKNSPETVIEIQNAIAEIQGTPAPRIANNVFESTPHLLIEKGRVKGNNNQLLDGSYTDLPDQYTLQIRGETCGLYYAKTDTFVSLSSLDCEPIIKF</sequence>
<evidence type="ECO:0000313" key="1">
    <source>
        <dbReference type="EMBL" id="ARP18184.1"/>
    </source>
</evidence>
<organism evidence="1">
    <name type="scientific">Vibrio alginolyticus</name>
    <dbReference type="NCBI Taxonomy" id="663"/>
    <lineage>
        <taxon>Bacteria</taxon>
        <taxon>Pseudomonadati</taxon>
        <taxon>Pseudomonadota</taxon>
        <taxon>Gammaproteobacteria</taxon>
        <taxon>Vibrionales</taxon>
        <taxon>Vibrionaceae</taxon>
        <taxon>Vibrio</taxon>
    </lineage>
</organism>
<proteinExistence type="predicted"/>
<dbReference type="OrthoDB" id="6308777at2"/>
<reference evidence="1" key="1">
    <citation type="submission" date="2016-10" db="EMBL/GenBank/DDBJ databases">
        <title>The High Quality Genome of Vibrio alginolyticus K01M1.</title>
        <authorList>
            <person name="Wendling C."/>
            <person name="Chibani C.M."/>
            <person name="Hertel R."/>
            <person name="Sproer C."/>
            <person name="Bunk B."/>
            <person name="Overmann J."/>
            <person name="Roth O."/>
            <person name="Liesegang H."/>
        </authorList>
    </citation>
    <scope>NUCLEOTIDE SEQUENCE</scope>
    <source>
        <strain evidence="1">K05K4</strain>
    </source>
</reference>
<protein>
    <submittedName>
        <fullName evidence="1">Uncharacterized protein</fullName>
    </submittedName>
</protein>
<dbReference type="AlphaFoldDB" id="A0A1W6UZC4"/>
<dbReference type="EMBL" id="CP017902">
    <property type="protein sequence ID" value="ARP18184.1"/>
    <property type="molecule type" value="Genomic_DNA"/>
</dbReference>
<dbReference type="RefSeq" id="WP_054577908.1">
    <property type="nucleotide sequence ID" value="NZ_CAJDZC010000005.1"/>
</dbReference>
<accession>A0A1W6UZC4</accession>
<name>A0A1W6UZC4_VIBAL</name>